<sequence length="247" mass="28615">MFEQLRLGILVSVDSVVQLKIEFVIHLKEKELSHLTKRGVREVMAIIIPSIFEQSIVEGNLIAKYTDEEEIRKRRRTKKYKNKNSQIHTIDNAGENLALSGKRVQICQSCSFPAHLHRSFEELQMKVLSTDQFSEFCSNNSMQNCTMWNFVEELNYFLSRNRTADQRNSLTVARLPGADDTIEILTVDGSYQRQFVPSGLLEDYESIERWLESCRGLSECLDEWMKKFVKLDGYSETRQSINSKGSK</sequence>
<proteinExistence type="predicted"/>
<accession>A0A0N0U7I1</accession>
<reference evidence="1 2" key="1">
    <citation type="submission" date="2015-07" db="EMBL/GenBank/DDBJ databases">
        <title>The genome of Melipona quadrifasciata.</title>
        <authorList>
            <person name="Pan H."/>
            <person name="Kapheim K."/>
        </authorList>
    </citation>
    <scope>NUCLEOTIDE SEQUENCE [LARGE SCALE GENOMIC DNA]</scope>
    <source>
        <strain evidence="1">0111107301</strain>
        <tissue evidence="1">Whole body</tissue>
    </source>
</reference>
<organism evidence="1 2">
    <name type="scientific">Melipona quadrifasciata</name>
    <dbReference type="NCBI Taxonomy" id="166423"/>
    <lineage>
        <taxon>Eukaryota</taxon>
        <taxon>Metazoa</taxon>
        <taxon>Ecdysozoa</taxon>
        <taxon>Arthropoda</taxon>
        <taxon>Hexapoda</taxon>
        <taxon>Insecta</taxon>
        <taxon>Pterygota</taxon>
        <taxon>Neoptera</taxon>
        <taxon>Endopterygota</taxon>
        <taxon>Hymenoptera</taxon>
        <taxon>Apocrita</taxon>
        <taxon>Aculeata</taxon>
        <taxon>Apoidea</taxon>
        <taxon>Anthophila</taxon>
        <taxon>Apidae</taxon>
        <taxon>Melipona</taxon>
    </lineage>
</organism>
<protein>
    <submittedName>
        <fullName evidence="1">Uncharacterized protein</fullName>
    </submittedName>
</protein>
<evidence type="ECO:0000313" key="2">
    <source>
        <dbReference type="Proteomes" id="UP000053105"/>
    </source>
</evidence>
<gene>
    <name evidence="1" type="ORF">WN51_03864</name>
</gene>
<dbReference type="AlphaFoldDB" id="A0A0N0U7I1"/>
<evidence type="ECO:0000313" key="1">
    <source>
        <dbReference type="EMBL" id="KOX80802.1"/>
    </source>
</evidence>
<keyword evidence="2" id="KW-1185">Reference proteome</keyword>
<name>A0A0N0U7I1_9HYME</name>
<dbReference type="Proteomes" id="UP000053105">
    <property type="component" value="Unassembled WGS sequence"/>
</dbReference>
<dbReference type="EMBL" id="KQ435697">
    <property type="protein sequence ID" value="KOX80802.1"/>
    <property type="molecule type" value="Genomic_DNA"/>
</dbReference>